<organism evidence="1 2">
    <name type="scientific">Pseudomonas arsenicoxydans</name>
    <dbReference type="NCBI Taxonomy" id="702115"/>
    <lineage>
        <taxon>Bacteria</taxon>
        <taxon>Pseudomonadati</taxon>
        <taxon>Pseudomonadota</taxon>
        <taxon>Gammaproteobacteria</taxon>
        <taxon>Pseudomonadales</taxon>
        <taxon>Pseudomonadaceae</taxon>
        <taxon>Pseudomonas</taxon>
    </lineage>
</organism>
<sequence length="64" mass="6927">MVITGLRHSCRGPVLLWAPQNQCGSEPARDGGITVSIDGECYGLIASRLTPTWGCGVFSFRVCW</sequence>
<gene>
    <name evidence="1" type="ORF">CUN61_09920</name>
</gene>
<dbReference type="EMBL" id="CP024767">
    <property type="protein sequence ID" value="QAY84286.1"/>
    <property type="molecule type" value="Genomic_DNA"/>
</dbReference>
<evidence type="ECO:0000313" key="2">
    <source>
        <dbReference type="Proteomes" id="UP000291121"/>
    </source>
</evidence>
<dbReference type="AlphaFoldDB" id="A0A4P6G2H0"/>
<keyword evidence="2" id="KW-1185">Reference proteome</keyword>
<accession>A0A4P6G2H0</accession>
<proteinExistence type="predicted"/>
<name>A0A4P6G2H0_9PSED</name>
<protein>
    <submittedName>
        <fullName evidence="1">Uncharacterized protein</fullName>
    </submittedName>
</protein>
<evidence type="ECO:0000313" key="1">
    <source>
        <dbReference type="EMBL" id="QAY84286.1"/>
    </source>
</evidence>
<dbReference type="Proteomes" id="UP000291121">
    <property type="component" value="Chromosome"/>
</dbReference>
<reference evidence="1 2" key="1">
    <citation type="submission" date="2017-11" db="EMBL/GenBank/DDBJ databases">
        <title>Genome sequence of Pseudomonas arsenicoxydans ACM1.</title>
        <authorList>
            <person name="Nascimento F.X."/>
        </authorList>
    </citation>
    <scope>NUCLEOTIDE SEQUENCE [LARGE SCALE GENOMIC DNA]</scope>
    <source>
        <strain evidence="1 2">ACM1</strain>
    </source>
</reference>